<comment type="pathway">
    <text evidence="2 9">Cofactor biosynthesis; adenosylcobalamin biosynthesis.</text>
</comment>
<feature type="transmembrane region" description="Helical" evidence="9">
    <location>
        <begin position="296"/>
        <end position="317"/>
    </location>
</feature>
<proteinExistence type="inferred from homology"/>
<dbReference type="AlphaFoldDB" id="A0A3R5QSZ4"/>
<keyword evidence="11" id="KW-1185">Reference proteome</keyword>
<feature type="transmembrane region" description="Helical" evidence="9">
    <location>
        <begin position="206"/>
        <end position="226"/>
    </location>
</feature>
<dbReference type="OrthoDB" id="9811967at2"/>
<gene>
    <name evidence="9 10" type="primary">cobD</name>
    <name evidence="10" type="ORF">C1I91_09340</name>
</gene>
<dbReference type="GO" id="GO:0015420">
    <property type="term" value="F:ABC-type vitamin B12 transporter activity"/>
    <property type="evidence" value="ECO:0007669"/>
    <property type="project" value="UniProtKB-UniRule"/>
</dbReference>
<keyword evidence="4 9" id="KW-1003">Cell membrane</keyword>
<dbReference type="HAMAP" id="MF_00024">
    <property type="entry name" value="CobD_CbiB"/>
    <property type="match status" value="1"/>
</dbReference>
<evidence type="ECO:0000256" key="1">
    <source>
        <dbReference type="ARBA" id="ARBA00004651"/>
    </source>
</evidence>
<keyword evidence="6 9" id="KW-0812">Transmembrane</keyword>
<reference evidence="10 11" key="1">
    <citation type="submission" date="2018-01" db="EMBL/GenBank/DDBJ databases">
        <title>Genome Sequencing and Assembly of Anaerobacter polyendosporus strain CT4.</title>
        <authorList>
            <person name="Tachaapaikoon C."/>
            <person name="Sutheeworapong S."/>
            <person name="Jenjaroenpun P."/>
            <person name="Wongsurawat T."/>
            <person name="Nookeaw I."/>
            <person name="Cheawchanlertfa P."/>
            <person name="Kosugi A."/>
            <person name="Cheevadhanarak S."/>
            <person name="Ratanakhanokchai K."/>
        </authorList>
    </citation>
    <scope>NUCLEOTIDE SEQUENCE [LARGE SCALE GENOMIC DNA]</scope>
    <source>
        <strain evidence="10 11">CT4</strain>
    </source>
</reference>
<keyword evidence="5 9" id="KW-0169">Cobalamin biosynthesis</keyword>
<comment type="function">
    <text evidence="9">Converts cobyric acid to cobinamide by the addition of aminopropanol on the F carboxylic group.</text>
</comment>
<dbReference type="NCBIfam" id="TIGR00380">
    <property type="entry name" value="cobal_cbiB"/>
    <property type="match status" value="1"/>
</dbReference>
<comment type="similarity">
    <text evidence="3 9">Belongs to the CobD/CbiB family.</text>
</comment>
<organism evidence="10 11">
    <name type="scientific">Clostridium manihotivorum</name>
    <dbReference type="NCBI Taxonomy" id="2320868"/>
    <lineage>
        <taxon>Bacteria</taxon>
        <taxon>Bacillati</taxon>
        <taxon>Bacillota</taxon>
        <taxon>Clostridia</taxon>
        <taxon>Eubacteriales</taxon>
        <taxon>Clostridiaceae</taxon>
        <taxon>Clostridium</taxon>
    </lineage>
</organism>
<evidence type="ECO:0000256" key="2">
    <source>
        <dbReference type="ARBA" id="ARBA00004953"/>
    </source>
</evidence>
<dbReference type="PANTHER" id="PTHR34308">
    <property type="entry name" value="COBALAMIN BIOSYNTHESIS PROTEIN CBIB"/>
    <property type="match status" value="1"/>
</dbReference>
<dbReference type="Proteomes" id="UP000286268">
    <property type="component" value="Chromosome"/>
</dbReference>
<accession>A0A3R5QSZ4</accession>
<evidence type="ECO:0000256" key="7">
    <source>
        <dbReference type="ARBA" id="ARBA00022989"/>
    </source>
</evidence>
<dbReference type="GO" id="GO:0048472">
    <property type="term" value="F:threonine-phosphate decarboxylase activity"/>
    <property type="evidence" value="ECO:0007669"/>
    <property type="project" value="InterPro"/>
</dbReference>
<dbReference type="UniPathway" id="UPA00148"/>
<dbReference type="KEGG" id="cmah:C1I91_09340"/>
<keyword evidence="8 9" id="KW-0472">Membrane</keyword>
<feature type="transmembrane region" description="Helical" evidence="9">
    <location>
        <begin position="46"/>
        <end position="71"/>
    </location>
</feature>
<feature type="transmembrane region" description="Helical" evidence="9">
    <location>
        <begin position="77"/>
        <end position="100"/>
    </location>
</feature>
<evidence type="ECO:0000256" key="4">
    <source>
        <dbReference type="ARBA" id="ARBA00022475"/>
    </source>
</evidence>
<evidence type="ECO:0000256" key="9">
    <source>
        <dbReference type="HAMAP-Rule" id="MF_00024"/>
    </source>
</evidence>
<dbReference type="RefSeq" id="WP_128215951.1">
    <property type="nucleotide sequence ID" value="NZ_CP025746.1"/>
</dbReference>
<dbReference type="PANTHER" id="PTHR34308:SF1">
    <property type="entry name" value="COBALAMIN BIOSYNTHESIS PROTEIN CBIB"/>
    <property type="match status" value="1"/>
</dbReference>
<evidence type="ECO:0000256" key="8">
    <source>
        <dbReference type="ARBA" id="ARBA00023136"/>
    </source>
</evidence>
<protein>
    <recommendedName>
        <fullName evidence="9">Cobalamin biosynthesis protein CobD</fullName>
    </recommendedName>
</protein>
<dbReference type="GO" id="GO:0009236">
    <property type="term" value="P:cobalamin biosynthetic process"/>
    <property type="evidence" value="ECO:0007669"/>
    <property type="project" value="UniProtKB-UniRule"/>
</dbReference>
<dbReference type="EMBL" id="CP025746">
    <property type="protein sequence ID" value="QAA31834.1"/>
    <property type="molecule type" value="Genomic_DNA"/>
</dbReference>
<evidence type="ECO:0000256" key="6">
    <source>
        <dbReference type="ARBA" id="ARBA00022692"/>
    </source>
</evidence>
<dbReference type="Pfam" id="PF03186">
    <property type="entry name" value="CobD_Cbib"/>
    <property type="match status" value="1"/>
</dbReference>
<dbReference type="GO" id="GO:0005886">
    <property type="term" value="C:plasma membrane"/>
    <property type="evidence" value="ECO:0007669"/>
    <property type="project" value="UniProtKB-SubCell"/>
</dbReference>
<dbReference type="InterPro" id="IPR004485">
    <property type="entry name" value="Cobalamin_biosynth_CobD/CbiB"/>
</dbReference>
<evidence type="ECO:0000313" key="11">
    <source>
        <dbReference type="Proteomes" id="UP000286268"/>
    </source>
</evidence>
<comment type="subcellular location">
    <subcellularLocation>
        <location evidence="1 9">Cell membrane</location>
        <topology evidence="1 9">Multi-pass membrane protein</topology>
    </subcellularLocation>
</comment>
<evidence type="ECO:0000256" key="3">
    <source>
        <dbReference type="ARBA" id="ARBA00006263"/>
    </source>
</evidence>
<sequence length="320" mass="35734">MISIFVALLVDLILGDPYWFPHPVRFIGKYISAFQRLIENMKLKEFGLKIAGIILTITTVGITFGITFLLLKLCKDISIYLYFIINVFTMWTTVAAKCLASEGIKIYKIIKIGDIVSARKQLSYIVGRDTENLDESQIAKAVIETISENCSDGVIAPLFYMFIGGAPLAMAYKAVNTLDSMVGYKEGMYLNFGWASAKFDDLVNFIPARITGIMMIFSAFILGYDYKNSAYIFRRDRKNHSSPNSAHPEAAVAGALGVELGGTNYYFGKPVEKPTIGISKNRLDVEYIKDSIKLMYGAYVFSILIFSIVKGVISHGISWW</sequence>
<keyword evidence="7 9" id="KW-1133">Transmembrane helix</keyword>
<name>A0A3R5QSZ4_9CLOT</name>
<feature type="transmembrane region" description="Helical" evidence="9">
    <location>
        <begin position="154"/>
        <end position="175"/>
    </location>
</feature>
<evidence type="ECO:0000313" key="10">
    <source>
        <dbReference type="EMBL" id="QAA31834.1"/>
    </source>
</evidence>
<evidence type="ECO:0000256" key="5">
    <source>
        <dbReference type="ARBA" id="ARBA00022573"/>
    </source>
</evidence>